<dbReference type="Proteomes" id="UP001148018">
    <property type="component" value="Unassembled WGS sequence"/>
</dbReference>
<dbReference type="EMBL" id="JANIIK010000113">
    <property type="protein sequence ID" value="KAJ3592402.1"/>
    <property type="molecule type" value="Genomic_DNA"/>
</dbReference>
<dbReference type="GO" id="GO:0004930">
    <property type="term" value="F:G protein-coupled receptor activity"/>
    <property type="evidence" value="ECO:0007669"/>
    <property type="project" value="InterPro"/>
</dbReference>
<evidence type="ECO:0000256" key="4">
    <source>
        <dbReference type="ARBA" id="ARBA00023136"/>
    </source>
</evidence>
<feature type="compositionally biased region" description="Low complexity" evidence="5">
    <location>
        <begin position="112"/>
        <end position="125"/>
    </location>
</feature>
<keyword evidence="4" id="KW-0472">Membrane</keyword>
<evidence type="ECO:0000256" key="2">
    <source>
        <dbReference type="ARBA" id="ARBA00022692"/>
    </source>
</evidence>
<dbReference type="InterPro" id="IPR052676">
    <property type="entry name" value="Zinc-sensing_GPCR"/>
</dbReference>
<evidence type="ECO:0000313" key="7">
    <source>
        <dbReference type="EMBL" id="KAJ3592402.1"/>
    </source>
</evidence>
<evidence type="ECO:0000256" key="3">
    <source>
        <dbReference type="ARBA" id="ARBA00022989"/>
    </source>
</evidence>
<evidence type="ECO:0000256" key="5">
    <source>
        <dbReference type="SAM" id="MobiDB-lite"/>
    </source>
</evidence>
<evidence type="ECO:0000256" key="1">
    <source>
        <dbReference type="ARBA" id="ARBA00004370"/>
    </source>
</evidence>
<dbReference type="InterPro" id="IPR017452">
    <property type="entry name" value="GPCR_Rhodpsn_7TM"/>
</dbReference>
<dbReference type="Gene3D" id="1.20.1070.10">
    <property type="entry name" value="Rhodopsin 7-helix transmembrane proteins"/>
    <property type="match status" value="1"/>
</dbReference>
<dbReference type="InterPro" id="IPR000276">
    <property type="entry name" value="GPCR_Rhodpsn"/>
</dbReference>
<dbReference type="PRINTS" id="PR00237">
    <property type="entry name" value="GPCRRHODOPSN"/>
</dbReference>
<dbReference type="PANTHER" id="PTHR46752:SF1">
    <property type="entry name" value="G-PROTEIN COUPLED RECEPTOR 39"/>
    <property type="match status" value="1"/>
</dbReference>
<sequence length="150" mass="16719">MSLSKVPFSKRESLMVVVLTVCWMPNQVRRLMTVVPKSSWTRAYFRSYVTLQPVADTFFYLSSVLNPLLYNLSSRQFRQVFVQVLRCRLSIQHANKRTVRSLESTATGPLLSRGSAPSRPGSAPSRPGPAPLRPGPAPPHPGEQSCAHLE</sequence>
<dbReference type="AlphaFoldDB" id="A0A9Q0DQ76"/>
<comment type="caution">
    <text evidence="7">The sequence shown here is derived from an EMBL/GenBank/DDBJ whole genome shotgun (WGS) entry which is preliminary data.</text>
</comment>
<dbReference type="GO" id="GO:0016020">
    <property type="term" value="C:membrane"/>
    <property type="evidence" value="ECO:0007669"/>
    <property type="project" value="UniProtKB-SubCell"/>
</dbReference>
<protein>
    <recommendedName>
        <fullName evidence="6">G-protein coupled receptors family 1 profile domain-containing protein</fullName>
    </recommendedName>
</protein>
<keyword evidence="8" id="KW-1185">Reference proteome</keyword>
<dbReference type="PROSITE" id="PS50262">
    <property type="entry name" value="G_PROTEIN_RECEP_F1_2"/>
    <property type="match status" value="1"/>
</dbReference>
<comment type="subcellular location">
    <subcellularLocation>
        <location evidence="1">Membrane</location>
    </subcellularLocation>
</comment>
<evidence type="ECO:0000313" key="8">
    <source>
        <dbReference type="Proteomes" id="UP001148018"/>
    </source>
</evidence>
<evidence type="ECO:0000259" key="6">
    <source>
        <dbReference type="PROSITE" id="PS50262"/>
    </source>
</evidence>
<keyword evidence="3" id="KW-1133">Transmembrane helix</keyword>
<dbReference type="OrthoDB" id="6088609at2759"/>
<proteinExistence type="predicted"/>
<dbReference type="PANTHER" id="PTHR46752">
    <property type="entry name" value="G-PROTEIN COUPLED RECEPTOR 39"/>
    <property type="match status" value="1"/>
</dbReference>
<feature type="region of interest" description="Disordered" evidence="5">
    <location>
        <begin position="98"/>
        <end position="150"/>
    </location>
</feature>
<feature type="domain" description="G-protein coupled receptors family 1 profile" evidence="6">
    <location>
        <begin position="1"/>
        <end position="70"/>
    </location>
</feature>
<feature type="compositionally biased region" description="Pro residues" evidence="5">
    <location>
        <begin position="126"/>
        <end position="141"/>
    </location>
</feature>
<organism evidence="7 8">
    <name type="scientific">Muraenolepis orangiensis</name>
    <name type="common">Patagonian moray cod</name>
    <dbReference type="NCBI Taxonomy" id="630683"/>
    <lineage>
        <taxon>Eukaryota</taxon>
        <taxon>Metazoa</taxon>
        <taxon>Chordata</taxon>
        <taxon>Craniata</taxon>
        <taxon>Vertebrata</taxon>
        <taxon>Euteleostomi</taxon>
        <taxon>Actinopterygii</taxon>
        <taxon>Neopterygii</taxon>
        <taxon>Teleostei</taxon>
        <taxon>Neoteleostei</taxon>
        <taxon>Acanthomorphata</taxon>
        <taxon>Zeiogadaria</taxon>
        <taxon>Gadariae</taxon>
        <taxon>Gadiformes</taxon>
        <taxon>Muraenolepidoidei</taxon>
        <taxon>Muraenolepididae</taxon>
        <taxon>Muraenolepis</taxon>
    </lineage>
</organism>
<keyword evidence="2" id="KW-0812">Transmembrane</keyword>
<reference evidence="7" key="1">
    <citation type="submission" date="2022-07" db="EMBL/GenBank/DDBJ databases">
        <title>Chromosome-level genome of Muraenolepis orangiensis.</title>
        <authorList>
            <person name="Kim J."/>
        </authorList>
    </citation>
    <scope>NUCLEOTIDE SEQUENCE</scope>
    <source>
        <strain evidence="7">KU_S4_2022</strain>
        <tissue evidence="7">Muscle</tissue>
    </source>
</reference>
<name>A0A9Q0DQ76_9TELE</name>
<gene>
    <name evidence="7" type="ORF">NHX12_007529</name>
</gene>
<dbReference type="SUPFAM" id="SSF81321">
    <property type="entry name" value="Family A G protein-coupled receptor-like"/>
    <property type="match status" value="1"/>
</dbReference>
<accession>A0A9Q0DQ76</accession>